<evidence type="ECO:0000313" key="3">
    <source>
        <dbReference type="EMBL" id="GGJ35514.1"/>
    </source>
</evidence>
<comment type="caution">
    <text evidence="3">The sequence shown here is derived from an EMBL/GenBank/DDBJ whole genome shotgun (WGS) entry which is preliminary data.</text>
</comment>
<proteinExistence type="predicted"/>
<evidence type="ECO:0000259" key="2">
    <source>
        <dbReference type="PROSITE" id="PS51819"/>
    </source>
</evidence>
<dbReference type="RefSeq" id="WP_189313801.1">
    <property type="nucleotide sequence ID" value="NZ_BMQA01000019.1"/>
</dbReference>
<dbReference type="AlphaFoldDB" id="A0A917KY80"/>
<dbReference type="SUPFAM" id="SSF54593">
    <property type="entry name" value="Glyoxalase/Bleomycin resistance protein/Dihydroxybiphenyl dioxygenase"/>
    <property type="match status" value="1"/>
</dbReference>
<dbReference type="GO" id="GO:0046872">
    <property type="term" value="F:metal ion binding"/>
    <property type="evidence" value="ECO:0007669"/>
    <property type="project" value="UniProtKB-KW"/>
</dbReference>
<dbReference type="InterPro" id="IPR029068">
    <property type="entry name" value="Glyas_Bleomycin-R_OHBP_Dase"/>
</dbReference>
<dbReference type="PROSITE" id="PS51819">
    <property type="entry name" value="VOC"/>
    <property type="match status" value="1"/>
</dbReference>
<reference evidence="3" key="1">
    <citation type="journal article" date="2014" name="Int. J. Syst. Evol. Microbiol.">
        <title>Complete genome sequence of Corynebacterium casei LMG S-19264T (=DSM 44701T), isolated from a smear-ripened cheese.</title>
        <authorList>
            <consortium name="US DOE Joint Genome Institute (JGI-PGF)"/>
            <person name="Walter F."/>
            <person name="Albersmeier A."/>
            <person name="Kalinowski J."/>
            <person name="Ruckert C."/>
        </authorList>
    </citation>
    <scope>NUCLEOTIDE SEQUENCE</scope>
    <source>
        <strain evidence="3">JCM 3086</strain>
    </source>
</reference>
<protein>
    <recommendedName>
        <fullName evidence="2">VOC domain-containing protein</fullName>
    </recommendedName>
</protein>
<accession>A0A917KY80</accession>
<dbReference type="EMBL" id="BMQA01000019">
    <property type="protein sequence ID" value="GGJ35514.1"/>
    <property type="molecule type" value="Genomic_DNA"/>
</dbReference>
<evidence type="ECO:0000256" key="1">
    <source>
        <dbReference type="ARBA" id="ARBA00022723"/>
    </source>
</evidence>
<dbReference type="InterPro" id="IPR037523">
    <property type="entry name" value="VOC_core"/>
</dbReference>
<sequence>MPQNALVRRLDHVAIAVRDLAEAVPLFHDLLGGKLIAGGDDERQGLRTIQLRYPPGIKIELIQPLTPDTRLAAYLEKHGPGFHHMTGFVSDVEEAVGALESRGFETVDTHTDSPYWRETYVRPSSGFGTLIQLASTELEWEEPVMPEGATVEDVVAGRIVWTDAKPAWKEETP</sequence>
<organism evidence="3 4">
    <name type="scientific">Streptomyces brasiliensis</name>
    <dbReference type="NCBI Taxonomy" id="1954"/>
    <lineage>
        <taxon>Bacteria</taxon>
        <taxon>Bacillati</taxon>
        <taxon>Actinomycetota</taxon>
        <taxon>Actinomycetes</taxon>
        <taxon>Kitasatosporales</taxon>
        <taxon>Streptomycetaceae</taxon>
        <taxon>Streptomyces</taxon>
    </lineage>
</organism>
<dbReference type="PANTHER" id="PTHR43048:SF3">
    <property type="entry name" value="METHYLMALONYL-COA EPIMERASE, MITOCHONDRIAL"/>
    <property type="match status" value="1"/>
</dbReference>
<dbReference type="Proteomes" id="UP000657574">
    <property type="component" value="Unassembled WGS sequence"/>
</dbReference>
<evidence type="ECO:0000313" key="4">
    <source>
        <dbReference type="Proteomes" id="UP000657574"/>
    </source>
</evidence>
<dbReference type="InterPro" id="IPR051785">
    <property type="entry name" value="MMCE/EMCE_epimerase"/>
</dbReference>
<dbReference type="GO" id="GO:0046491">
    <property type="term" value="P:L-methylmalonyl-CoA metabolic process"/>
    <property type="evidence" value="ECO:0007669"/>
    <property type="project" value="TreeGrafter"/>
</dbReference>
<gene>
    <name evidence="3" type="ORF">GCM10010121_053440</name>
</gene>
<dbReference type="PANTHER" id="PTHR43048">
    <property type="entry name" value="METHYLMALONYL-COA EPIMERASE"/>
    <property type="match status" value="1"/>
</dbReference>
<keyword evidence="4" id="KW-1185">Reference proteome</keyword>
<keyword evidence="1" id="KW-0479">Metal-binding</keyword>
<feature type="domain" description="VOC" evidence="2">
    <location>
        <begin position="9"/>
        <end position="136"/>
    </location>
</feature>
<reference evidence="3" key="2">
    <citation type="submission" date="2020-09" db="EMBL/GenBank/DDBJ databases">
        <authorList>
            <person name="Sun Q."/>
            <person name="Ohkuma M."/>
        </authorList>
    </citation>
    <scope>NUCLEOTIDE SEQUENCE</scope>
    <source>
        <strain evidence="3">JCM 3086</strain>
    </source>
</reference>
<name>A0A917KY80_9ACTN</name>
<dbReference type="Pfam" id="PF13669">
    <property type="entry name" value="Glyoxalase_4"/>
    <property type="match status" value="1"/>
</dbReference>
<dbReference type="Gene3D" id="3.10.180.10">
    <property type="entry name" value="2,3-Dihydroxybiphenyl 1,2-Dioxygenase, domain 1"/>
    <property type="match status" value="1"/>
</dbReference>
<dbReference type="GO" id="GO:0004493">
    <property type="term" value="F:methylmalonyl-CoA epimerase activity"/>
    <property type="evidence" value="ECO:0007669"/>
    <property type="project" value="TreeGrafter"/>
</dbReference>